<accession>X8DEF5</accession>
<gene>
    <name evidence="2" type="ORF">I553_3887</name>
</gene>
<dbReference type="PATRIC" id="fig|1299334.3.peg.2101"/>
<reference evidence="2" key="1">
    <citation type="submission" date="2014-01" db="EMBL/GenBank/DDBJ databases">
        <authorList>
            <person name="Brown-Elliot B."/>
            <person name="Wallace R."/>
            <person name="Lenaerts A."/>
            <person name="Ordway D."/>
            <person name="DeGroote M.A."/>
            <person name="Parker T."/>
            <person name="Sizemore C."/>
            <person name="Tallon L.J."/>
            <person name="Sadzewicz L.K."/>
            <person name="Sengamalay N."/>
            <person name="Fraser C.M."/>
            <person name="Hine E."/>
            <person name="Shefchek K.A."/>
            <person name="Das S.P."/>
            <person name="Tettelin H."/>
        </authorList>
    </citation>
    <scope>NUCLEOTIDE SEQUENCE [LARGE SCALE GENOMIC DNA]</scope>
    <source>
        <strain evidence="2">4042</strain>
    </source>
</reference>
<dbReference type="EMBL" id="JAOB01000025">
    <property type="protein sequence ID" value="EUA65845.1"/>
    <property type="molecule type" value="Genomic_DNA"/>
</dbReference>
<evidence type="ECO:0000313" key="2">
    <source>
        <dbReference type="EMBL" id="EUA65845.1"/>
    </source>
</evidence>
<proteinExistence type="predicted"/>
<feature type="compositionally biased region" description="Basic and acidic residues" evidence="1">
    <location>
        <begin position="41"/>
        <end position="52"/>
    </location>
</feature>
<sequence>MPATAAADPATQAILDAAVVEFERQACGGSRSTMWHAAPGEPDHDLPPIRQP</sequence>
<dbReference type="AlphaFoldDB" id="X8DEF5"/>
<evidence type="ECO:0000256" key="1">
    <source>
        <dbReference type="SAM" id="MobiDB-lite"/>
    </source>
</evidence>
<protein>
    <submittedName>
        <fullName evidence="2">Uncharacterized protein</fullName>
    </submittedName>
</protein>
<name>X8DEF5_MYCXE</name>
<feature type="region of interest" description="Disordered" evidence="1">
    <location>
        <begin position="29"/>
        <end position="52"/>
    </location>
</feature>
<comment type="caution">
    <text evidence="2">The sequence shown here is derived from an EMBL/GenBank/DDBJ whole genome shotgun (WGS) entry which is preliminary data.</text>
</comment>
<organism evidence="2">
    <name type="scientific">Mycobacterium xenopi 4042</name>
    <dbReference type="NCBI Taxonomy" id="1299334"/>
    <lineage>
        <taxon>Bacteria</taxon>
        <taxon>Bacillati</taxon>
        <taxon>Actinomycetota</taxon>
        <taxon>Actinomycetes</taxon>
        <taxon>Mycobacteriales</taxon>
        <taxon>Mycobacteriaceae</taxon>
        <taxon>Mycobacterium</taxon>
    </lineage>
</organism>